<evidence type="ECO:0000313" key="7">
    <source>
        <dbReference type="Proteomes" id="UP001556040"/>
    </source>
</evidence>
<dbReference type="RefSeq" id="WP_367779466.1">
    <property type="nucleotide sequence ID" value="NZ_JBFMIA010000006.1"/>
</dbReference>
<dbReference type="PROSITE" id="PS00671">
    <property type="entry name" value="D_2_HYDROXYACID_DH_3"/>
    <property type="match status" value="1"/>
</dbReference>
<dbReference type="SUPFAM" id="SSF52283">
    <property type="entry name" value="Formate/glycerate dehydrogenase catalytic domain-like"/>
    <property type="match status" value="1"/>
</dbReference>
<organism evidence="6 7">
    <name type="scientific">Jeotgalibacillus marinus</name>
    <dbReference type="NCBI Taxonomy" id="86667"/>
    <lineage>
        <taxon>Bacteria</taxon>
        <taxon>Bacillati</taxon>
        <taxon>Bacillota</taxon>
        <taxon>Bacilli</taxon>
        <taxon>Bacillales</taxon>
        <taxon>Caryophanaceae</taxon>
        <taxon>Jeotgalibacillus</taxon>
    </lineage>
</organism>
<keyword evidence="7" id="KW-1185">Reference proteome</keyword>
<dbReference type="SUPFAM" id="SSF51735">
    <property type="entry name" value="NAD(P)-binding Rossmann-fold domains"/>
    <property type="match status" value="1"/>
</dbReference>
<dbReference type="InterPro" id="IPR029752">
    <property type="entry name" value="D-isomer_DH_CS1"/>
</dbReference>
<feature type="domain" description="D-isomer specific 2-hydroxyacid dehydrogenase NAD-binding" evidence="5">
    <location>
        <begin position="109"/>
        <end position="287"/>
    </location>
</feature>
<gene>
    <name evidence="6" type="ORF">AB1471_09205</name>
</gene>
<evidence type="ECO:0000313" key="6">
    <source>
        <dbReference type="EMBL" id="MEW9501978.1"/>
    </source>
</evidence>
<dbReference type="InterPro" id="IPR006140">
    <property type="entry name" value="D-isomer_DH_NAD-bd"/>
</dbReference>
<feature type="domain" description="D-isomer specific 2-hydroxyacid dehydrogenase catalytic" evidence="4">
    <location>
        <begin position="4"/>
        <end position="318"/>
    </location>
</feature>
<dbReference type="Proteomes" id="UP001556040">
    <property type="component" value="Unassembled WGS sequence"/>
</dbReference>
<dbReference type="InterPro" id="IPR006139">
    <property type="entry name" value="D-isomer_2_OHA_DH_cat_dom"/>
</dbReference>
<name>A0ABV3Q3R5_9BACL</name>
<dbReference type="GO" id="GO:0016491">
    <property type="term" value="F:oxidoreductase activity"/>
    <property type="evidence" value="ECO:0007669"/>
    <property type="project" value="UniProtKB-KW"/>
</dbReference>
<dbReference type="InterPro" id="IPR050223">
    <property type="entry name" value="D-isomer_2-hydroxyacid_DH"/>
</dbReference>
<proteinExistence type="inferred from homology"/>
<dbReference type="Pfam" id="PF00389">
    <property type="entry name" value="2-Hacid_dh"/>
    <property type="match status" value="1"/>
</dbReference>
<dbReference type="CDD" id="cd05301">
    <property type="entry name" value="GDH"/>
    <property type="match status" value="1"/>
</dbReference>
<dbReference type="PANTHER" id="PTHR10996">
    <property type="entry name" value="2-HYDROXYACID DEHYDROGENASE-RELATED"/>
    <property type="match status" value="1"/>
</dbReference>
<evidence type="ECO:0000259" key="5">
    <source>
        <dbReference type="Pfam" id="PF02826"/>
    </source>
</evidence>
<keyword evidence="2 3" id="KW-0560">Oxidoreductase</keyword>
<dbReference type="EMBL" id="JBFMIA010000006">
    <property type="protein sequence ID" value="MEW9501978.1"/>
    <property type="molecule type" value="Genomic_DNA"/>
</dbReference>
<dbReference type="PANTHER" id="PTHR10996:SF283">
    <property type="entry name" value="GLYOXYLATE_HYDROXYPYRUVATE REDUCTASE B"/>
    <property type="match status" value="1"/>
</dbReference>
<sequence length="320" mass="35044">MKKVFITRKIDDRVIHELKQHFSVEVWPHEDKPVPREELLRQAKTAHALMTMLSDKVDAELFNHAPELKIVANLAVGYDNIDVKEATERGVTISNTPDVLTGTTADLTFSLLMAVARRIVEASEYIKNGEWQSWSPYLLAGSDIHHKTIGIIGMGSIGEAVAKRAKGFDMDVLYHTRSRKREAEEAFGAKHVSLDDLLSQSDFVVCLAPLTAETKGMLSTEQFAKMQKGAFLINAGRGPVVDENALFAALQNGEIAGAGLDVFENEPISKDHPLLSLPNVVAAPHIGSASRATRYTMMELCAENITNVLNGKDAVTAVRA</sequence>
<comment type="similarity">
    <text evidence="1 3">Belongs to the D-isomer specific 2-hydroxyacid dehydrogenase family.</text>
</comment>
<reference evidence="6 7" key="1">
    <citation type="journal article" date="1979" name="Int. J. Syst. Evol. Microbiol.">
        <title>Bacillus globisporus subsp. marinus subsp. nov.</title>
        <authorList>
            <person name="Liu H."/>
        </authorList>
    </citation>
    <scope>NUCLEOTIDE SEQUENCE [LARGE SCALE GENOMIC DNA]</scope>
    <source>
        <strain evidence="6 7">DSM 1297</strain>
    </source>
</reference>
<comment type="caution">
    <text evidence="6">The sequence shown here is derived from an EMBL/GenBank/DDBJ whole genome shotgun (WGS) entry which is preliminary data.</text>
</comment>
<dbReference type="EC" id="1.1.1.-" evidence="6"/>
<dbReference type="Pfam" id="PF02826">
    <property type="entry name" value="2-Hacid_dh_C"/>
    <property type="match status" value="1"/>
</dbReference>
<dbReference type="InterPro" id="IPR029753">
    <property type="entry name" value="D-isomer_DH_CS"/>
</dbReference>
<evidence type="ECO:0000259" key="4">
    <source>
        <dbReference type="Pfam" id="PF00389"/>
    </source>
</evidence>
<accession>A0ABV3Q3R5</accession>
<dbReference type="PROSITE" id="PS00065">
    <property type="entry name" value="D_2_HYDROXYACID_DH_1"/>
    <property type="match status" value="1"/>
</dbReference>
<evidence type="ECO:0000256" key="2">
    <source>
        <dbReference type="ARBA" id="ARBA00023002"/>
    </source>
</evidence>
<evidence type="ECO:0000256" key="3">
    <source>
        <dbReference type="RuleBase" id="RU003719"/>
    </source>
</evidence>
<protein>
    <submittedName>
        <fullName evidence="6">D-glycerate dehydrogenase</fullName>
        <ecNumber evidence="6">1.1.1.-</ecNumber>
    </submittedName>
</protein>
<dbReference type="Gene3D" id="3.40.50.720">
    <property type="entry name" value="NAD(P)-binding Rossmann-like Domain"/>
    <property type="match status" value="2"/>
</dbReference>
<evidence type="ECO:0000256" key="1">
    <source>
        <dbReference type="ARBA" id="ARBA00005854"/>
    </source>
</evidence>
<dbReference type="InterPro" id="IPR036291">
    <property type="entry name" value="NAD(P)-bd_dom_sf"/>
</dbReference>